<feature type="region of interest" description="Disordered" evidence="1">
    <location>
        <begin position="193"/>
        <end position="214"/>
    </location>
</feature>
<accession>A0A9W6X1Y0</accession>
<dbReference type="InterPro" id="IPR052050">
    <property type="entry name" value="SecEffector_AnkRepeat"/>
</dbReference>
<evidence type="ECO:0000256" key="1">
    <source>
        <dbReference type="SAM" id="MobiDB-lite"/>
    </source>
</evidence>
<proteinExistence type="predicted"/>
<dbReference type="PANTHER" id="PTHR46586">
    <property type="entry name" value="ANKYRIN REPEAT-CONTAINING PROTEIN"/>
    <property type="match status" value="1"/>
</dbReference>
<dbReference type="EMBL" id="BSXW01000664">
    <property type="protein sequence ID" value="GMF27497.1"/>
    <property type="molecule type" value="Genomic_DNA"/>
</dbReference>
<organism evidence="2 3">
    <name type="scientific">Phytophthora lilii</name>
    <dbReference type="NCBI Taxonomy" id="2077276"/>
    <lineage>
        <taxon>Eukaryota</taxon>
        <taxon>Sar</taxon>
        <taxon>Stramenopiles</taxon>
        <taxon>Oomycota</taxon>
        <taxon>Peronosporomycetes</taxon>
        <taxon>Peronosporales</taxon>
        <taxon>Peronosporaceae</taxon>
        <taxon>Phytophthora</taxon>
    </lineage>
</organism>
<dbReference type="OrthoDB" id="128198at2759"/>
<keyword evidence="3" id="KW-1185">Reference proteome</keyword>
<protein>
    <submittedName>
        <fullName evidence="2">Unnamed protein product</fullName>
    </submittedName>
</protein>
<reference evidence="2" key="1">
    <citation type="submission" date="2023-04" db="EMBL/GenBank/DDBJ databases">
        <title>Phytophthora lilii NBRC 32176.</title>
        <authorList>
            <person name="Ichikawa N."/>
            <person name="Sato H."/>
            <person name="Tonouchi N."/>
        </authorList>
    </citation>
    <scope>NUCLEOTIDE SEQUENCE</scope>
    <source>
        <strain evidence="2">NBRC 32176</strain>
    </source>
</reference>
<dbReference type="Gene3D" id="1.25.40.20">
    <property type="entry name" value="Ankyrin repeat-containing domain"/>
    <property type="match status" value="3"/>
</dbReference>
<dbReference type="PANTHER" id="PTHR46586:SF3">
    <property type="entry name" value="ANKYRIN REPEAT-CONTAINING PROTEIN"/>
    <property type="match status" value="1"/>
</dbReference>
<gene>
    <name evidence="2" type="ORF">Plil01_001150300</name>
</gene>
<name>A0A9W6X1Y0_9STRA</name>
<dbReference type="Pfam" id="PF13637">
    <property type="entry name" value="Ank_4"/>
    <property type="match status" value="1"/>
</dbReference>
<sequence>MIALGSRCTRTGVVCCTDAAGRKRRRVVTFSKGGCGLEGTRERAVVTKCLGMDCPLETVALVLRHQPHYGELQYVAATICSFLGSAPSLSLSQACEFSSTKLLDWIWSCSCTSAADRTATWSLTNFLRSDPHYHRYQFAESMVVAARRSNLVTVRWLFAHFNGCKVPAKVPEIAARLGNLTLLEFLVENDAGDRPGEEVRGTNKTMQTDGGDNATTVNVVDREAIVKVYKAMRTRYPDVGSRVLERMREQQSEDESAILQALYCNNDERAMAMMPPGRCVLDYAAQCSRPDMVELMLDCGREVRDPQIVSSYGNLLTDCVRDDRSNTVKWLVEHIRFPEQGRPADAAINVAAQYGCFEILKLFHEMRSSEWVDLSLNEHSQADQVVVWWNRCQDAVNAAATGGQLEILQWLLANDLGKCSTSTMDCAASHGHLDVAQWLDTNSSEGCTTKAMDGAAANEHFDVVKWLHANRPEGCTSDAMDGAAARGYLDMVKWFQFNRQEGCTTAAMDMAAQGSHLEVIKWLYANRSEGCTVKAIENAVNDGHVGVANWLHTHFPDFYPASVTISTKTANAFESLLFLYANFAQTFGRYTKFLKIKMRRRFESREEDVGEWLAEHYPYCWKTRY</sequence>
<evidence type="ECO:0000313" key="3">
    <source>
        <dbReference type="Proteomes" id="UP001165083"/>
    </source>
</evidence>
<dbReference type="SUPFAM" id="SSF48403">
    <property type="entry name" value="Ankyrin repeat"/>
    <property type="match status" value="1"/>
</dbReference>
<comment type="caution">
    <text evidence="2">The sequence shown here is derived from an EMBL/GenBank/DDBJ whole genome shotgun (WGS) entry which is preliminary data.</text>
</comment>
<dbReference type="AlphaFoldDB" id="A0A9W6X1Y0"/>
<feature type="compositionally biased region" description="Polar residues" evidence="1">
    <location>
        <begin position="202"/>
        <end position="214"/>
    </location>
</feature>
<evidence type="ECO:0000313" key="2">
    <source>
        <dbReference type="EMBL" id="GMF27497.1"/>
    </source>
</evidence>
<dbReference type="Proteomes" id="UP001165083">
    <property type="component" value="Unassembled WGS sequence"/>
</dbReference>
<dbReference type="InterPro" id="IPR002110">
    <property type="entry name" value="Ankyrin_rpt"/>
</dbReference>
<dbReference type="InterPro" id="IPR036770">
    <property type="entry name" value="Ankyrin_rpt-contain_sf"/>
</dbReference>